<dbReference type="SUPFAM" id="SSF57667">
    <property type="entry name" value="beta-beta-alpha zinc fingers"/>
    <property type="match status" value="2"/>
</dbReference>
<feature type="compositionally biased region" description="Basic and acidic residues" evidence="4">
    <location>
        <begin position="1"/>
        <end position="10"/>
    </location>
</feature>
<feature type="domain" description="CHHC U11-48K-type" evidence="5">
    <location>
        <begin position="64"/>
        <end position="91"/>
    </location>
</feature>
<accession>V9LC27</accession>
<evidence type="ECO:0000313" key="6">
    <source>
        <dbReference type="EMBL" id="AFP10171.1"/>
    </source>
</evidence>
<dbReference type="RefSeq" id="XP_042200251.1">
    <property type="nucleotide sequence ID" value="XM_042344317.1"/>
</dbReference>
<protein>
    <submittedName>
        <fullName evidence="6">Gametocyte-specific factor 1-like protein</fullName>
    </submittedName>
</protein>
<dbReference type="PANTHER" id="PTHR21402">
    <property type="entry name" value="GAMETOCYTE SPECIFIC FACTOR 1-RELATED"/>
    <property type="match status" value="1"/>
</dbReference>
<dbReference type="OrthoDB" id="10069248at2759"/>
<dbReference type="GeneID" id="103189934"/>
<dbReference type="EMBL" id="JW877654">
    <property type="protein sequence ID" value="AFP10171.1"/>
    <property type="molecule type" value="mRNA"/>
</dbReference>
<reference evidence="6" key="1">
    <citation type="journal article" date="2014" name="Nature">
        <title>Elephant shark genome provides unique insights into gnathostome evolution.</title>
        <authorList>
            <consortium name="International Elephant Shark Genome Sequencing Consortium"/>
            <person name="Venkatesh B."/>
            <person name="Lee A.P."/>
            <person name="Ravi V."/>
            <person name="Maurya A.K."/>
            <person name="Lian M.M."/>
            <person name="Swann J.B."/>
            <person name="Ohta Y."/>
            <person name="Flajnik M.F."/>
            <person name="Sutoh Y."/>
            <person name="Kasahara M."/>
            <person name="Hoon S."/>
            <person name="Gangu V."/>
            <person name="Roy S.W."/>
            <person name="Irimia M."/>
            <person name="Korzh V."/>
            <person name="Kondrychyn I."/>
            <person name="Lim Z.W."/>
            <person name="Tay B.H."/>
            <person name="Tohari S."/>
            <person name="Kong K.W."/>
            <person name="Ho S."/>
            <person name="Lorente-Galdos B."/>
            <person name="Quilez J."/>
            <person name="Marques-Bonet T."/>
            <person name="Raney B.J."/>
            <person name="Ingham P.W."/>
            <person name="Tay A."/>
            <person name="Hillier L.W."/>
            <person name="Minx P."/>
            <person name="Boehm T."/>
            <person name="Wilson R.K."/>
            <person name="Brenner S."/>
            <person name="Warren W.C."/>
        </authorList>
    </citation>
    <scope>NUCLEOTIDE SEQUENCE</scope>
    <source>
        <tissue evidence="6">Ovary</tissue>
    </source>
</reference>
<keyword evidence="3" id="KW-0862">Zinc</keyword>
<evidence type="ECO:0000256" key="3">
    <source>
        <dbReference type="ARBA" id="ARBA00022833"/>
    </source>
</evidence>
<evidence type="ECO:0000256" key="1">
    <source>
        <dbReference type="ARBA" id="ARBA00022723"/>
    </source>
</evidence>
<name>V9LC27_CALMI</name>
<feature type="compositionally biased region" description="Acidic residues" evidence="4">
    <location>
        <begin position="123"/>
        <end position="132"/>
    </location>
</feature>
<dbReference type="InterPro" id="IPR022776">
    <property type="entry name" value="TRM13/UPF0224_CHHC_Znf_dom"/>
</dbReference>
<dbReference type="PROSITE" id="PS51800">
    <property type="entry name" value="ZF_CHHC_U11_48K"/>
    <property type="match status" value="2"/>
</dbReference>
<evidence type="ECO:0000259" key="5">
    <source>
        <dbReference type="PROSITE" id="PS51800"/>
    </source>
</evidence>
<dbReference type="InterPro" id="IPR036236">
    <property type="entry name" value="Znf_C2H2_sf"/>
</dbReference>
<dbReference type="GO" id="GO:0008270">
    <property type="term" value="F:zinc ion binding"/>
    <property type="evidence" value="ECO:0007669"/>
    <property type="project" value="UniProtKB-KW"/>
</dbReference>
<feature type="region of interest" description="Disordered" evidence="4">
    <location>
        <begin position="111"/>
        <end position="148"/>
    </location>
</feature>
<keyword evidence="1" id="KW-0479">Metal-binding</keyword>
<feature type="region of interest" description="Disordered" evidence="4">
    <location>
        <begin position="1"/>
        <end position="23"/>
    </location>
</feature>
<dbReference type="Pfam" id="PF05253">
    <property type="entry name" value="zf-U11-48K"/>
    <property type="match status" value="2"/>
</dbReference>
<dbReference type="InterPro" id="IPR051591">
    <property type="entry name" value="UPF0224_FAM112_RNA_Proc"/>
</dbReference>
<sequence>MASGHFERSRRSTGGRSGVPPQRAMTSCPLVLCPYDPSHKIRSSRLPYHLVKCRKNHPEMAKILRVCPYNARHQIPHTEFQQHVAHCADGKNPGNGESAEWKVNRCPVAPDIGKAEERPPCAEDWDLDEEESTPPFIFGDGKSSAGKM</sequence>
<proteinExistence type="evidence at transcript level"/>
<dbReference type="PANTHER" id="PTHR21402:SF5">
    <property type="entry name" value="GAMETOCYTE SPECIFIC FACTOR 1"/>
    <property type="match status" value="1"/>
</dbReference>
<dbReference type="AlphaFoldDB" id="V9LC27"/>
<evidence type="ECO:0000256" key="2">
    <source>
        <dbReference type="ARBA" id="ARBA00022771"/>
    </source>
</evidence>
<organism evidence="6">
    <name type="scientific">Callorhinchus milii</name>
    <name type="common">Ghost shark</name>
    <dbReference type="NCBI Taxonomy" id="7868"/>
    <lineage>
        <taxon>Eukaryota</taxon>
        <taxon>Metazoa</taxon>
        <taxon>Chordata</taxon>
        <taxon>Craniata</taxon>
        <taxon>Vertebrata</taxon>
        <taxon>Chondrichthyes</taxon>
        <taxon>Holocephali</taxon>
        <taxon>Chimaeriformes</taxon>
        <taxon>Callorhinchidae</taxon>
        <taxon>Callorhinchus</taxon>
    </lineage>
</organism>
<dbReference type="KEGG" id="cmk:103189934"/>
<evidence type="ECO:0000256" key="4">
    <source>
        <dbReference type="SAM" id="MobiDB-lite"/>
    </source>
</evidence>
<feature type="domain" description="CHHC U11-48K-type" evidence="5">
    <location>
        <begin position="30"/>
        <end position="57"/>
    </location>
</feature>
<keyword evidence="2" id="KW-0863">Zinc-finger</keyword>